<sequence>MAHAQALSSSASRSIPNSVSPALAEASHAAATGTDSGERQLDPLLVAARERAAREGLPYAGSVSPQEAWALASAGAALIVDVRTAEEYKYVGHVPGSPLVQWQSGAALLKNPRFAKELAAKAGKDEPILLLCRSGKRSAAAAEAATRAGFRKVFNIREGFEGDISPDGQRGTQGGWRRYGLPWTQD</sequence>
<feature type="domain" description="Rhodanese" evidence="2">
    <location>
        <begin position="73"/>
        <end position="172"/>
    </location>
</feature>
<dbReference type="PROSITE" id="PS50206">
    <property type="entry name" value="RHODANESE_3"/>
    <property type="match status" value="1"/>
</dbReference>
<dbReference type="InterPro" id="IPR036873">
    <property type="entry name" value="Rhodanese-like_dom_sf"/>
</dbReference>
<feature type="region of interest" description="Disordered" evidence="1">
    <location>
        <begin position="160"/>
        <end position="186"/>
    </location>
</feature>
<evidence type="ECO:0000259" key="2">
    <source>
        <dbReference type="PROSITE" id="PS50206"/>
    </source>
</evidence>
<proteinExistence type="predicted"/>
<feature type="compositionally biased region" description="Polar residues" evidence="1">
    <location>
        <begin position="1"/>
        <end position="20"/>
    </location>
</feature>
<keyword evidence="3" id="KW-0808">Transferase</keyword>
<accession>A0A840GA55</accession>
<name>A0A840GA55_RHOTE</name>
<dbReference type="Pfam" id="PF00581">
    <property type="entry name" value="Rhodanese"/>
    <property type="match status" value="1"/>
</dbReference>
<gene>
    <name evidence="3" type="ORF">GGD90_001922</name>
</gene>
<dbReference type="InterPro" id="IPR052367">
    <property type="entry name" value="Thiosulfate_ST/Rhodanese-like"/>
</dbReference>
<dbReference type="PANTHER" id="PTHR45431">
    <property type="entry name" value="RHODANESE-LIKE DOMAIN-CONTAINING PROTEIN 15, CHLOROPLASTIC"/>
    <property type="match status" value="1"/>
</dbReference>
<feature type="region of interest" description="Disordered" evidence="1">
    <location>
        <begin position="1"/>
        <end position="42"/>
    </location>
</feature>
<dbReference type="Gene3D" id="3.40.250.10">
    <property type="entry name" value="Rhodanese-like domain"/>
    <property type="match status" value="1"/>
</dbReference>
<dbReference type="EMBL" id="JACIGE010000006">
    <property type="protein sequence ID" value="MBB4247548.1"/>
    <property type="molecule type" value="Genomic_DNA"/>
</dbReference>
<dbReference type="AlphaFoldDB" id="A0A840GA55"/>
<organism evidence="3 4">
    <name type="scientific">Rhodocyclus tenuis</name>
    <name type="common">Rhodospirillum tenue</name>
    <dbReference type="NCBI Taxonomy" id="1066"/>
    <lineage>
        <taxon>Bacteria</taxon>
        <taxon>Pseudomonadati</taxon>
        <taxon>Pseudomonadota</taxon>
        <taxon>Betaproteobacteria</taxon>
        <taxon>Rhodocyclales</taxon>
        <taxon>Rhodocyclaceae</taxon>
        <taxon>Rhodocyclus</taxon>
    </lineage>
</organism>
<evidence type="ECO:0000313" key="3">
    <source>
        <dbReference type="EMBL" id="MBB4247548.1"/>
    </source>
</evidence>
<dbReference type="GO" id="GO:0016740">
    <property type="term" value="F:transferase activity"/>
    <property type="evidence" value="ECO:0007669"/>
    <property type="project" value="UniProtKB-KW"/>
</dbReference>
<dbReference type="SMART" id="SM00450">
    <property type="entry name" value="RHOD"/>
    <property type="match status" value="1"/>
</dbReference>
<evidence type="ECO:0000256" key="1">
    <source>
        <dbReference type="SAM" id="MobiDB-lite"/>
    </source>
</evidence>
<dbReference type="PANTHER" id="PTHR45431:SF3">
    <property type="entry name" value="RHODANESE-LIKE DOMAIN-CONTAINING PROTEIN 15, CHLOROPLASTIC"/>
    <property type="match status" value="1"/>
</dbReference>
<dbReference type="InterPro" id="IPR001763">
    <property type="entry name" value="Rhodanese-like_dom"/>
</dbReference>
<keyword evidence="4" id="KW-1185">Reference proteome</keyword>
<reference evidence="3 4" key="1">
    <citation type="submission" date="2020-08" db="EMBL/GenBank/DDBJ databases">
        <title>Genome sequencing of Purple Non-Sulfur Bacteria from various extreme environments.</title>
        <authorList>
            <person name="Mayer M."/>
        </authorList>
    </citation>
    <scope>NUCLEOTIDE SEQUENCE [LARGE SCALE GENOMIC DNA]</scope>
    <source>
        <strain evidence="3 4">2761</strain>
    </source>
</reference>
<dbReference type="Proteomes" id="UP000587070">
    <property type="component" value="Unassembled WGS sequence"/>
</dbReference>
<evidence type="ECO:0000313" key="4">
    <source>
        <dbReference type="Proteomes" id="UP000587070"/>
    </source>
</evidence>
<comment type="caution">
    <text evidence="3">The sequence shown here is derived from an EMBL/GenBank/DDBJ whole genome shotgun (WGS) entry which is preliminary data.</text>
</comment>
<feature type="compositionally biased region" description="Low complexity" evidence="1">
    <location>
        <begin position="22"/>
        <end position="31"/>
    </location>
</feature>
<dbReference type="SUPFAM" id="SSF52821">
    <property type="entry name" value="Rhodanese/Cell cycle control phosphatase"/>
    <property type="match status" value="1"/>
</dbReference>
<protein>
    <submittedName>
        <fullName evidence="3">Rhodanese-related sulfurtransferase</fullName>
    </submittedName>
</protein>